<organism evidence="1 2">
    <name type="scientific">Mycena sanguinolenta</name>
    <dbReference type="NCBI Taxonomy" id="230812"/>
    <lineage>
        <taxon>Eukaryota</taxon>
        <taxon>Fungi</taxon>
        <taxon>Dikarya</taxon>
        <taxon>Basidiomycota</taxon>
        <taxon>Agaricomycotina</taxon>
        <taxon>Agaricomycetes</taxon>
        <taxon>Agaricomycetidae</taxon>
        <taxon>Agaricales</taxon>
        <taxon>Marasmiineae</taxon>
        <taxon>Mycenaceae</taxon>
        <taxon>Mycena</taxon>
    </lineage>
</organism>
<evidence type="ECO:0000313" key="1">
    <source>
        <dbReference type="EMBL" id="KAF7369947.1"/>
    </source>
</evidence>
<accession>A0A8H6Z335</accession>
<dbReference type="Proteomes" id="UP000623467">
    <property type="component" value="Unassembled WGS sequence"/>
</dbReference>
<dbReference type="AlphaFoldDB" id="A0A8H6Z335"/>
<reference evidence="1" key="1">
    <citation type="submission" date="2020-05" db="EMBL/GenBank/DDBJ databases">
        <title>Mycena genomes resolve the evolution of fungal bioluminescence.</title>
        <authorList>
            <person name="Tsai I.J."/>
        </authorList>
    </citation>
    <scope>NUCLEOTIDE SEQUENCE</scope>
    <source>
        <strain evidence="1">160909Yilan</strain>
    </source>
</reference>
<sequence length="164" mass="18093">MVCAPCARASEVPTAEGRYPHFPGDLAPHAHSTAACDWASLWRLLENELPSTHGHSYALWLFLTPPHLRRLQTRRGFRLVSAPDIGYSRAFDSLPRDLSASPPTLNARRIHISCSELRRCTRASCALVSSCIPTYAAPALLGGIRIEQAIAAWVLEDMRHGRPS</sequence>
<evidence type="ECO:0000313" key="2">
    <source>
        <dbReference type="Proteomes" id="UP000623467"/>
    </source>
</evidence>
<dbReference type="EMBL" id="JACAZH010000004">
    <property type="protein sequence ID" value="KAF7369947.1"/>
    <property type="molecule type" value="Genomic_DNA"/>
</dbReference>
<name>A0A8H6Z335_9AGAR</name>
<keyword evidence="2" id="KW-1185">Reference proteome</keyword>
<protein>
    <submittedName>
        <fullName evidence="1">Uncharacterized protein</fullName>
    </submittedName>
</protein>
<gene>
    <name evidence="1" type="ORF">MSAN_00624300</name>
</gene>
<proteinExistence type="predicted"/>
<comment type="caution">
    <text evidence="1">The sequence shown here is derived from an EMBL/GenBank/DDBJ whole genome shotgun (WGS) entry which is preliminary data.</text>
</comment>